<dbReference type="Pfam" id="PF02423">
    <property type="entry name" value="OCD_Mu_crystall"/>
    <property type="match status" value="1"/>
</dbReference>
<dbReference type="SUPFAM" id="SSF51735">
    <property type="entry name" value="NAD(P)-binding Rossmann-fold domains"/>
    <property type="match status" value="1"/>
</dbReference>
<dbReference type="InterPro" id="IPR036291">
    <property type="entry name" value="NAD(P)-bd_dom_sf"/>
</dbReference>
<dbReference type="InterPro" id="IPR023401">
    <property type="entry name" value="ODC_N"/>
</dbReference>
<keyword evidence="2" id="KW-1185">Reference proteome</keyword>
<dbReference type="InterPro" id="IPR003462">
    <property type="entry name" value="ODC_Mu_crystall"/>
</dbReference>
<evidence type="ECO:0000313" key="2">
    <source>
        <dbReference type="Proteomes" id="UP001254848"/>
    </source>
</evidence>
<dbReference type="RefSeq" id="WP_413778762.1">
    <property type="nucleotide sequence ID" value="NZ_JAUOZS010000001.1"/>
</dbReference>
<dbReference type="Gene3D" id="3.40.50.720">
    <property type="entry name" value="NAD(P)-binding Rossmann-like Domain"/>
    <property type="match status" value="1"/>
</dbReference>
<evidence type="ECO:0000313" key="1">
    <source>
        <dbReference type="EMBL" id="MDT8900206.1"/>
    </source>
</evidence>
<dbReference type="EMBL" id="JAUOZS010000001">
    <property type="protein sequence ID" value="MDT8900206.1"/>
    <property type="molecule type" value="Genomic_DNA"/>
</dbReference>
<reference evidence="1 2" key="1">
    <citation type="submission" date="2023-07" db="EMBL/GenBank/DDBJ databases">
        <title>The novel representative of Negativicutes class, Anaeroselena agilis gen. nov. sp. nov.</title>
        <authorList>
            <person name="Prokofeva M.I."/>
            <person name="Elcheninov A.G."/>
            <person name="Klyukina A."/>
            <person name="Kublanov I.V."/>
            <person name="Frolov E.N."/>
            <person name="Podosokorskaya O.A."/>
        </authorList>
    </citation>
    <scope>NUCLEOTIDE SEQUENCE [LARGE SCALE GENOMIC DNA]</scope>
    <source>
        <strain evidence="1 2">4137-cl</strain>
    </source>
</reference>
<name>A0ABU3NTQ4_9FIRM</name>
<dbReference type="PANTHER" id="PTHR13812">
    <property type="entry name" value="KETIMINE REDUCTASE MU-CRYSTALLIN"/>
    <property type="match status" value="1"/>
</dbReference>
<dbReference type="Proteomes" id="UP001254848">
    <property type="component" value="Unassembled WGS sequence"/>
</dbReference>
<proteinExistence type="predicted"/>
<organism evidence="1 2">
    <name type="scientific">Anaeroselena agilis</name>
    <dbReference type="NCBI Taxonomy" id="3063788"/>
    <lineage>
        <taxon>Bacteria</taxon>
        <taxon>Bacillati</taxon>
        <taxon>Bacillota</taxon>
        <taxon>Negativicutes</taxon>
        <taxon>Acetonemataceae</taxon>
        <taxon>Anaeroselena</taxon>
    </lineage>
</organism>
<dbReference type="Gene3D" id="3.30.1780.10">
    <property type="entry name" value="ornithine cyclodeaminase, domain 1"/>
    <property type="match status" value="1"/>
</dbReference>
<dbReference type="PANTHER" id="PTHR13812:SF19">
    <property type="entry name" value="KETIMINE REDUCTASE MU-CRYSTALLIN"/>
    <property type="match status" value="1"/>
</dbReference>
<gene>
    <name evidence="1" type="ORF">Q4T40_03005</name>
</gene>
<accession>A0ABU3NTQ4</accession>
<dbReference type="PIRSF" id="PIRSF001439">
    <property type="entry name" value="CryM"/>
    <property type="match status" value="1"/>
</dbReference>
<protein>
    <submittedName>
        <fullName evidence="1">Ornithine cyclodeaminase family protein</fullName>
    </submittedName>
</protein>
<sequence length="346" mass="37209">MNAKQCDILFLSQEDVIKAGALDMSIAVPLMEQVYLEHHRKNYVLPGKCVLRWGDGDSEWTRGRINAMPGSIGGGIEAVGIKWIASSPQNPFRHGLPRASAVIILNDPETLVPIAVMDGTVISAVRTGANTGVAAKYLARPDAKILGLIGAGVQNRTQLTALLQVLPSLAEIRIFDPVPERRQQFAKDMSAQTGRAVVPANSAWAALDGADIYVTATSTSTPIIKSDWVVPGLFYSHVGSHECEFAAIMKMDKRVVDDWEQIKHRGVESLAIMHAQGMIDDSAVTAEIGAIVAGAKPGRESDKETVYFNTVGLGIQDVALGSAIYKRALANGLGTKLRLWDTPFAL</sequence>
<comment type="caution">
    <text evidence="1">The sequence shown here is derived from an EMBL/GenBank/DDBJ whole genome shotgun (WGS) entry which is preliminary data.</text>
</comment>